<name>A0A917EU85_9BACI</name>
<evidence type="ECO:0000313" key="2">
    <source>
        <dbReference type="EMBL" id="GGE83835.1"/>
    </source>
</evidence>
<feature type="transmembrane region" description="Helical" evidence="1">
    <location>
        <begin position="100"/>
        <end position="124"/>
    </location>
</feature>
<dbReference type="EMBL" id="BMFK01000006">
    <property type="protein sequence ID" value="GGE83835.1"/>
    <property type="molecule type" value="Genomic_DNA"/>
</dbReference>
<protein>
    <recommendedName>
        <fullName evidence="4">ABC-2 family transporter protein</fullName>
    </recommendedName>
</protein>
<keyword evidence="1" id="KW-0812">Transmembrane</keyword>
<comment type="caution">
    <text evidence="2">The sequence shown here is derived from an EMBL/GenBank/DDBJ whole genome shotgun (WGS) entry which is preliminary data.</text>
</comment>
<reference evidence="2" key="1">
    <citation type="journal article" date="2014" name="Int. J. Syst. Evol. Microbiol.">
        <title>Complete genome sequence of Corynebacterium casei LMG S-19264T (=DSM 44701T), isolated from a smear-ripened cheese.</title>
        <authorList>
            <consortium name="US DOE Joint Genome Institute (JGI-PGF)"/>
            <person name="Walter F."/>
            <person name="Albersmeier A."/>
            <person name="Kalinowski J."/>
            <person name="Ruckert C."/>
        </authorList>
    </citation>
    <scope>NUCLEOTIDE SEQUENCE</scope>
    <source>
        <strain evidence="2">CGMCC 1.12698</strain>
    </source>
</reference>
<evidence type="ECO:0000313" key="3">
    <source>
        <dbReference type="Proteomes" id="UP000605259"/>
    </source>
</evidence>
<dbReference type="GO" id="GO:0005886">
    <property type="term" value="C:plasma membrane"/>
    <property type="evidence" value="ECO:0007669"/>
    <property type="project" value="UniProtKB-SubCell"/>
</dbReference>
<accession>A0A917EU85</accession>
<dbReference type="Proteomes" id="UP000605259">
    <property type="component" value="Unassembled WGS sequence"/>
</dbReference>
<feature type="transmembrane region" description="Helical" evidence="1">
    <location>
        <begin position="173"/>
        <end position="193"/>
    </location>
</feature>
<feature type="transmembrane region" description="Helical" evidence="1">
    <location>
        <begin position="74"/>
        <end position="94"/>
    </location>
</feature>
<keyword evidence="3" id="KW-1185">Reference proteome</keyword>
<reference evidence="2" key="2">
    <citation type="submission" date="2020-09" db="EMBL/GenBank/DDBJ databases">
        <authorList>
            <person name="Sun Q."/>
            <person name="Zhou Y."/>
        </authorList>
    </citation>
    <scope>NUCLEOTIDE SEQUENCE</scope>
    <source>
        <strain evidence="2">CGMCC 1.12698</strain>
    </source>
</reference>
<sequence length="198" mass="22362">MIADTMTSSADELGLGDVGKDGYALGTLFIVFALGFLFIASLSHDQINREVSSRTMRFLVTKTGRTNILLGKYLGVWLFWLFCISASFILITFVSGNFLWYGLLECMVFLSVALAFNLIFSIILPKPALSMFFGITFALVFPGISFWAIYSDKIYISWFKYITPYYYSTLGEYYLLINILYAGVLFLIAATIFKGRDL</sequence>
<dbReference type="Pfam" id="PF12679">
    <property type="entry name" value="ABC2_membrane_2"/>
    <property type="match status" value="1"/>
</dbReference>
<organism evidence="2 3">
    <name type="scientific">Priestia taiwanensis</name>
    <dbReference type="NCBI Taxonomy" id="1347902"/>
    <lineage>
        <taxon>Bacteria</taxon>
        <taxon>Bacillati</taxon>
        <taxon>Bacillota</taxon>
        <taxon>Bacilli</taxon>
        <taxon>Bacillales</taxon>
        <taxon>Bacillaceae</taxon>
        <taxon>Priestia</taxon>
    </lineage>
</organism>
<keyword evidence="1" id="KW-0472">Membrane</keyword>
<evidence type="ECO:0008006" key="4">
    <source>
        <dbReference type="Google" id="ProtNLM"/>
    </source>
</evidence>
<dbReference type="AlphaFoldDB" id="A0A917EU85"/>
<gene>
    <name evidence="2" type="ORF">GCM10007140_36690</name>
</gene>
<proteinExistence type="predicted"/>
<keyword evidence="1" id="KW-1133">Transmembrane helix</keyword>
<feature type="transmembrane region" description="Helical" evidence="1">
    <location>
        <begin position="131"/>
        <end position="150"/>
    </location>
</feature>
<feature type="transmembrane region" description="Helical" evidence="1">
    <location>
        <begin position="23"/>
        <end position="42"/>
    </location>
</feature>
<dbReference type="GO" id="GO:0140359">
    <property type="term" value="F:ABC-type transporter activity"/>
    <property type="evidence" value="ECO:0007669"/>
    <property type="project" value="InterPro"/>
</dbReference>
<evidence type="ECO:0000256" key="1">
    <source>
        <dbReference type="SAM" id="Phobius"/>
    </source>
</evidence>